<keyword evidence="3" id="KW-1185">Reference proteome</keyword>
<evidence type="ECO:0000313" key="2">
    <source>
        <dbReference type="EMBL" id="KAK0514072.1"/>
    </source>
</evidence>
<sequence length="192" mass="20713">MQALLTALISILLSPSSAIPSALPSSSSLSEPLLISPSIKNLALPTVSTNPEPEDGIICFNLTTDRVQPVDVEDCNDVIEIMLHDPSGAMTRQNFSRDEEIPNTYVVPKIWQWNQCCILLTSEEEDEVGQFRLVDAIIRAQEILAKCPPNSKASLGGIAVLGIQTFFVAVDGPHVDGPQHLGAPNQTMQLVA</sequence>
<dbReference type="AlphaFoldDB" id="A0AA39R362"/>
<organism evidence="2 3">
    <name type="scientific">Cladonia borealis</name>
    <dbReference type="NCBI Taxonomy" id="184061"/>
    <lineage>
        <taxon>Eukaryota</taxon>
        <taxon>Fungi</taxon>
        <taxon>Dikarya</taxon>
        <taxon>Ascomycota</taxon>
        <taxon>Pezizomycotina</taxon>
        <taxon>Lecanoromycetes</taxon>
        <taxon>OSLEUM clade</taxon>
        <taxon>Lecanoromycetidae</taxon>
        <taxon>Lecanorales</taxon>
        <taxon>Lecanorineae</taxon>
        <taxon>Cladoniaceae</taxon>
        <taxon>Cladonia</taxon>
    </lineage>
</organism>
<feature type="chain" id="PRO_5041274700" evidence="1">
    <location>
        <begin position="19"/>
        <end position="192"/>
    </location>
</feature>
<name>A0AA39R362_9LECA</name>
<gene>
    <name evidence="2" type="ORF">JMJ35_003794</name>
</gene>
<reference evidence="2" key="1">
    <citation type="submission" date="2023-03" db="EMBL/GenBank/DDBJ databases">
        <title>Complete genome of Cladonia borealis.</title>
        <authorList>
            <person name="Park H."/>
        </authorList>
    </citation>
    <scope>NUCLEOTIDE SEQUENCE</scope>
    <source>
        <strain evidence="2">ANT050790</strain>
    </source>
</reference>
<protein>
    <submittedName>
        <fullName evidence="2">Uncharacterized protein</fullName>
    </submittedName>
</protein>
<accession>A0AA39R362</accession>
<proteinExistence type="predicted"/>
<keyword evidence="1" id="KW-0732">Signal</keyword>
<dbReference type="EMBL" id="JAFEKC020000006">
    <property type="protein sequence ID" value="KAK0514072.1"/>
    <property type="molecule type" value="Genomic_DNA"/>
</dbReference>
<comment type="caution">
    <text evidence="2">The sequence shown here is derived from an EMBL/GenBank/DDBJ whole genome shotgun (WGS) entry which is preliminary data.</text>
</comment>
<dbReference type="Proteomes" id="UP001166286">
    <property type="component" value="Unassembled WGS sequence"/>
</dbReference>
<feature type="signal peptide" evidence="1">
    <location>
        <begin position="1"/>
        <end position="18"/>
    </location>
</feature>
<evidence type="ECO:0000256" key="1">
    <source>
        <dbReference type="SAM" id="SignalP"/>
    </source>
</evidence>
<evidence type="ECO:0000313" key="3">
    <source>
        <dbReference type="Proteomes" id="UP001166286"/>
    </source>
</evidence>